<dbReference type="EMBL" id="MNBE01000516">
    <property type="protein sequence ID" value="OKP09474.1"/>
    <property type="molecule type" value="Genomic_DNA"/>
</dbReference>
<organism evidence="1 2">
    <name type="scientific">Penicillium subrubescens</name>
    <dbReference type="NCBI Taxonomy" id="1316194"/>
    <lineage>
        <taxon>Eukaryota</taxon>
        <taxon>Fungi</taxon>
        <taxon>Dikarya</taxon>
        <taxon>Ascomycota</taxon>
        <taxon>Pezizomycotina</taxon>
        <taxon>Eurotiomycetes</taxon>
        <taxon>Eurotiomycetidae</taxon>
        <taxon>Eurotiales</taxon>
        <taxon>Aspergillaceae</taxon>
        <taxon>Penicillium</taxon>
    </lineage>
</organism>
<name>A0A1Q5UAG1_9EURO</name>
<keyword evidence="2" id="KW-1185">Reference proteome</keyword>
<evidence type="ECO:0000313" key="2">
    <source>
        <dbReference type="Proteomes" id="UP000186955"/>
    </source>
</evidence>
<reference evidence="1 2" key="1">
    <citation type="submission" date="2016-10" db="EMBL/GenBank/DDBJ databases">
        <title>Genome sequence of the ascomycete fungus Penicillium subrubescens.</title>
        <authorList>
            <person name="De Vries R.P."/>
            <person name="Peng M."/>
            <person name="Dilokpimol A."/>
            <person name="Hilden K."/>
            <person name="Makela M.R."/>
            <person name="Grigoriev I."/>
            <person name="Riley R."/>
            <person name="Granchi Z."/>
        </authorList>
    </citation>
    <scope>NUCLEOTIDE SEQUENCE [LARGE SCALE GENOMIC DNA]</scope>
    <source>
        <strain evidence="1 2">CBS 132785</strain>
    </source>
</reference>
<proteinExistence type="predicted"/>
<dbReference type="AlphaFoldDB" id="A0A1Q5UAG1"/>
<protein>
    <submittedName>
        <fullName evidence="1">Uncharacterized protein</fullName>
    </submittedName>
</protein>
<evidence type="ECO:0000313" key="1">
    <source>
        <dbReference type="EMBL" id="OKP09474.1"/>
    </source>
</evidence>
<dbReference type="OrthoDB" id="4368593at2759"/>
<sequence length="80" mass="8956">MDDIARTAQSVLDHIESNNHEVDGFERGFIKNVKRFAQKAQKGDAEGMSKVLTALDTIHKRLDDLEKSVSTSTTTQRINP</sequence>
<dbReference type="Proteomes" id="UP000186955">
    <property type="component" value="Unassembled WGS sequence"/>
</dbReference>
<dbReference type="STRING" id="1316194.A0A1Q5UAG1"/>
<comment type="caution">
    <text evidence="1">The sequence shown here is derived from an EMBL/GenBank/DDBJ whole genome shotgun (WGS) entry which is preliminary data.</text>
</comment>
<accession>A0A1Q5UAG1</accession>
<gene>
    <name evidence="1" type="ORF">PENSUB_5181</name>
</gene>